<proteinExistence type="predicted"/>
<organism evidence="1">
    <name type="scientific">Dichomitus squalens</name>
    <dbReference type="NCBI Taxonomy" id="114155"/>
    <lineage>
        <taxon>Eukaryota</taxon>
        <taxon>Fungi</taxon>
        <taxon>Dikarya</taxon>
        <taxon>Basidiomycota</taxon>
        <taxon>Agaricomycotina</taxon>
        <taxon>Agaricomycetes</taxon>
        <taxon>Polyporales</taxon>
        <taxon>Polyporaceae</taxon>
        <taxon>Dichomitus</taxon>
    </lineage>
</organism>
<dbReference type="EMBL" id="ML143526">
    <property type="protein sequence ID" value="TBU22805.1"/>
    <property type="molecule type" value="Genomic_DNA"/>
</dbReference>
<gene>
    <name evidence="1" type="ORF">BD311DRAFT_811231</name>
</gene>
<protein>
    <submittedName>
        <fullName evidence="1">Uncharacterized protein</fullName>
    </submittedName>
</protein>
<name>A0A4Q9M750_9APHY</name>
<reference evidence="1" key="1">
    <citation type="submission" date="2019-01" db="EMBL/GenBank/DDBJ databases">
        <title>Draft genome sequences of three monokaryotic isolates of the white-rot basidiomycete fungus Dichomitus squalens.</title>
        <authorList>
            <consortium name="DOE Joint Genome Institute"/>
            <person name="Lopez S.C."/>
            <person name="Andreopoulos B."/>
            <person name="Pangilinan J."/>
            <person name="Lipzen A."/>
            <person name="Riley R."/>
            <person name="Ahrendt S."/>
            <person name="Ng V."/>
            <person name="Barry K."/>
            <person name="Daum C."/>
            <person name="Grigoriev I.V."/>
            <person name="Hilden K.S."/>
            <person name="Makela M.R."/>
            <person name="de Vries R.P."/>
        </authorList>
    </citation>
    <scope>NUCLEOTIDE SEQUENCE [LARGE SCALE GENOMIC DNA]</scope>
    <source>
        <strain evidence="1">OM18370.1</strain>
    </source>
</reference>
<dbReference type="Proteomes" id="UP000292957">
    <property type="component" value="Unassembled WGS sequence"/>
</dbReference>
<sequence>MFHGPEISYQVDYRLPHSDDDDHAYAELPEPPFKEDRAREALNRLGDIAQKHGPNCVYGYLDRPFRLRITRNGCEFDDTASPPIKIDHRDGWPIRSGADEKALDQRLKQWHTNAQVSGYGDRPALECRRCSLIFPQETQSSGGTKLYPKPERVRHGTVVSSRRFLAPTRRSHRSMICLNVSNAALIVPSFLNVENVKQAQPSALRYQRAKTSLGQAADTGMWLLNTARAELAFFPTPESVPGGYTICNDTGVA</sequence>
<accession>A0A4Q9M750</accession>
<dbReference type="AlphaFoldDB" id="A0A4Q9M750"/>
<evidence type="ECO:0000313" key="1">
    <source>
        <dbReference type="EMBL" id="TBU22805.1"/>
    </source>
</evidence>